<dbReference type="AlphaFoldDB" id="A0A8J3ACQ1"/>
<proteinExistence type="predicted"/>
<dbReference type="Gene3D" id="3.30.2010.20">
    <property type="match status" value="1"/>
</dbReference>
<dbReference type="OrthoDB" id="4966605at2"/>
<dbReference type="InterPro" id="IPR038555">
    <property type="entry name" value="Zincin_1_sf"/>
</dbReference>
<dbReference type="InterPro" id="IPR010428">
    <property type="entry name" value="Zincin_1"/>
</dbReference>
<keyword evidence="2" id="KW-1185">Reference proteome</keyword>
<evidence type="ECO:0008006" key="3">
    <source>
        <dbReference type="Google" id="ProtNLM"/>
    </source>
</evidence>
<dbReference type="Proteomes" id="UP000650511">
    <property type="component" value="Unassembled WGS sequence"/>
</dbReference>
<reference evidence="1" key="1">
    <citation type="journal article" date="2014" name="Int. J. Syst. Evol. Microbiol.">
        <title>Complete genome sequence of Corynebacterium casei LMG S-19264T (=DSM 44701T), isolated from a smear-ripened cheese.</title>
        <authorList>
            <consortium name="US DOE Joint Genome Institute (JGI-PGF)"/>
            <person name="Walter F."/>
            <person name="Albersmeier A."/>
            <person name="Kalinowski J."/>
            <person name="Ruckert C."/>
        </authorList>
    </citation>
    <scope>NUCLEOTIDE SEQUENCE</scope>
    <source>
        <strain evidence="1">CGMCC 1.14988</strain>
    </source>
</reference>
<protein>
    <recommendedName>
        <fullName evidence="3">Zinicin-like metallopeptidase</fullName>
    </recommendedName>
</protein>
<dbReference type="SUPFAM" id="SSF55486">
    <property type="entry name" value="Metalloproteases ('zincins'), catalytic domain"/>
    <property type="match status" value="1"/>
</dbReference>
<gene>
    <name evidence="1" type="ORF">GCM10011354_06440</name>
</gene>
<reference evidence="1" key="2">
    <citation type="submission" date="2020-09" db="EMBL/GenBank/DDBJ databases">
        <authorList>
            <person name="Sun Q."/>
            <person name="Zhou Y."/>
        </authorList>
    </citation>
    <scope>NUCLEOTIDE SEQUENCE</scope>
    <source>
        <strain evidence="1">CGMCC 1.14988</strain>
    </source>
</reference>
<evidence type="ECO:0000313" key="1">
    <source>
        <dbReference type="EMBL" id="GGI03916.1"/>
    </source>
</evidence>
<evidence type="ECO:0000313" key="2">
    <source>
        <dbReference type="Proteomes" id="UP000650511"/>
    </source>
</evidence>
<dbReference type="Pfam" id="PF06262">
    <property type="entry name" value="Zincin_1"/>
    <property type="match status" value="1"/>
</dbReference>
<organism evidence="1 2">
    <name type="scientific">Egicoccus halophilus</name>
    <dbReference type="NCBI Taxonomy" id="1670830"/>
    <lineage>
        <taxon>Bacteria</taxon>
        <taxon>Bacillati</taxon>
        <taxon>Actinomycetota</taxon>
        <taxon>Nitriliruptoria</taxon>
        <taxon>Egicoccales</taxon>
        <taxon>Egicoccaceae</taxon>
        <taxon>Egicoccus</taxon>
    </lineage>
</organism>
<accession>A0A8J3ACQ1</accession>
<comment type="caution">
    <text evidence="1">The sequence shown here is derived from an EMBL/GenBank/DDBJ whole genome shotgun (WGS) entry which is preliminary data.</text>
</comment>
<dbReference type="EMBL" id="BMHA01000002">
    <property type="protein sequence ID" value="GGI03916.1"/>
    <property type="molecule type" value="Genomic_DNA"/>
</dbReference>
<dbReference type="RefSeq" id="WP_130650863.1">
    <property type="nucleotide sequence ID" value="NZ_BMHA01000002.1"/>
</dbReference>
<name>A0A8J3ACQ1_9ACTN</name>
<sequence length="140" mass="15768">MSDRHARSRRSPADRRRRPVEGFRVAGVERFDRLLDDAIGALPEALRSYLDDVELAVAEVPVVRDGDAAVSLSDLRRLHPGRARRRGSSARARLTLYRRPLEARATSRDDLVDLVQLVVVQELADHFGIDDDRLDELGFG</sequence>